<dbReference type="Proteomes" id="UP001231189">
    <property type="component" value="Unassembled WGS sequence"/>
</dbReference>
<organism evidence="1 2">
    <name type="scientific">Lolium multiflorum</name>
    <name type="common">Italian ryegrass</name>
    <name type="synonym">Lolium perenne subsp. multiflorum</name>
    <dbReference type="NCBI Taxonomy" id="4521"/>
    <lineage>
        <taxon>Eukaryota</taxon>
        <taxon>Viridiplantae</taxon>
        <taxon>Streptophyta</taxon>
        <taxon>Embryophyta</taxon>
        <taxon>Tracheophyta</taxon>
        <taxon>Spermatophyta</taxon>
        <taxon>Magnoliopsida</taxon>
        <taxon>Liliopsida</taxon>
        <taxon>Poales</taxon>
        <taxon>Poaceae</taxon>
        <taxon>BOP clade</taxon>
        <taxon>Pooideae</taxon>
        <taxon>Poodae</taxon>
        <taxon>Poeae</taxon>
        <taxon>Poeae Chloroplast Group 2 (Poeae type)</taxon>
        <taxon>Loliodinae</taxon>
        <taxon>Loliinae</taxon>
        <taxon>Lolium</taxon>
    </lineage>
</organism>
<reference evidence="1" key="1">
    <citation type="submission" date="2023-07" db="EMBL/GenBank/DDBJ databases">
        <title>A chromosome-level genome assembly of Lolium multiflorum.</title>
        <authorList>
            <person name="Chen Y."/>
            <person name="Copetti D."/>
            <person name="Kolliker R."/>
            <person name="Studer B."/>
        </authorList>
    </citation>
    <scope>NUCLEOTIDE SEQUENCE</scope>
    <source>
        <strain evidence="1">02402/16</strain>
        <tissue evidence="1">Leaf</tissue>
    </source>
</reference>
<accession>A0AAD8RWC4</accession>
<dbReference type="EMBL" id="JAUUTY010000005">
    <property type="protein sequence ID" value="KAK1632841.1"/>
    <property type="molecule type" value="Genomic_DNA"/>
</dbReference>
<comment type="caution">
    <text evidence="1">The sequence shown here is derived from an EMBL/GenBank/DDBJ whole genome shotgun (WGS) entry which is preliminary data.</text>
</comment>
<keyword evidence="2" id="KW-1185">Reference proteome</keyword>
<evidence type="ECO:0000313" key="2">
    <source>
        <dbReference type="Proteomes" id="UP001231189"/>
    </source>
</evidence>
<name>A0AAD8RWC4_LOLMU</name>
<sequence length="122" mass="13108">MVSPTRPPDYAARAAWALCLPTKLKIFSYLACIDSSRANLFFMGCAPSDVCAACAAFETCRHILFDYTLAASVWVRLGVAVPAGPFSFWELQRPFYGLHPSDGRRGAHGLAVAVQAGGSPRA</sequence>
<gene>
    <name evidence="1" type="ORF">QYE76_007156</name>
</gene>
<dbReference type="AlphaFoldDB" id="A0AAD8RWC4"/>
<protein>
    <submittedName>
        <fullName evidence="1">Uncharacterized protein</fullName>
    </submittedName>
</protein>
<evidence type="ECO:0000313" key="1">
    <source>
        <dbReference type="EMBL" id="KAK1632841.1"/>
    </source>
</evidence>
<proteinExistence type="predicted"/>